<accession>A0A9D4AL90</accession>
<dbReference type="EMBL" id="JAIQCV010000001">
    <property type="protein sequence ID" value="KAH1129259.1"/>
    <property type="molecule type" value="Genomic_DNA"/>
</dbReference>
<protein>
    <submittedName>
        <fullName evidence="1">Uncharacterized protein</fullName>
    </submittedName>
</protein>
<comment type="caution">
    <text evidence="1">The sequence shown here is derived from an EMBL/GenBank/DDBJ whole genome shotgun (WGS) entry which is preliminary data.</text>
</comment>
<name>A0A9D4AL90_9ROSI</name>
<dbReference type="Proteomes" id="UP000828251">
    <property type="component" value="Unassembled WGS sequence"/>
</dbReference>
<evidence type="ECO:0000313" key="1">
    <source>
        <dbReference type="EMBL" id="KAH1129259.1"/>
    </source>
</evidence>
<gene>
    <name evidence="1" type="ORF">J1N35_000637</name>
</gene>
<proteinExistence type="predicted"/>
<dbReference type="AlphaFoldDB" id="A0A9D4AL90"/>
<keyword evidence="2" id="KW-1185">Reference proteome</keyword>
<reference evidence="1 2" key="1">
    <citation type="journal article" date="2021" name="Plant Biotechnol. J.">
        <title>Multi-omics assisted identification of the key and species-specific regulatory components of drought-tolerant mechanisms in Gossypium stocksii.</title>
        <authorList>
            <person name="Yu D."/>
            <person name="Ke L."/>
            <person name="Zhang D."/>
            <person name="Wu Y."/>
            <person name="Sun Y."/>
            <person name="Mei J."/>
            <person name="Sun J."/>
            <person name="Sun Y."/>
        </authorList>
    </citation>
    <scope>NUCLEOTIDE SEQUENCE [LARGE SCALE GENOMIC DNA]</scope>
    <source>
        <strain evidence="2">cv. E1</strain>
        <tissue evidence="1">Leaf</tissue>
    </source>
</reference>
<organism evidence="1 2">
    <name type="scientific">Gossypium stocksii</name>
    <dbReference type="NCBI Taxonomy" id="47602"/>
    <lineage>
        <taxon>Eukaryota</taxon>
        <taxon>Viridiplantae</taxon>
        <taxon>Streptophyta</taxon>
        <taxon>Embryophyta</taxon>
        <taxon>Tracheophyta</taxon>
        <taxon>Spermatophyta</taxon>
        <taxon>Magnoliopsida</taxon>
        <taxon>eudicotyledons</taxon>
        <taxon>Gunneridae</taxon>
        <taxon>Pentapetalae</taxon>
        <taxon>rosids</taxon>
        <taxon>malvids</taxon>
        <taxon>Malvales</taxon>
        <taxon>Malvaceae</taxon>
        <taxon>Malvoideae</taxon>
        <taxon>Gossypium</taxon>
    </lineage>
</organism>
<evidence type="ECO:0000313" key="2">
    <source>
        <dbReference type="Proteomes" id="UP000828251"/>
    </source>
</evidence>
<sequence length="75" mass="8250">MLNHQSCNLKVGHQSEEVRLSDCQVATLEDPNHDIEAPKQTLKPTNEGVTIPRLGVATLKLDGNFVSSLLLEPCR</sequence>